<dbReference type="GO" id="GO:0070008">
    <property type="term" value="F:serine-type exopeptidase activity"/>
    <property type="evidence" value="ECO:0007669"/>
    <property type="project" value="InterPro"/>
</dbReference>
<evidence type="ECO:0000313" key="7">
    <source>
        <dbReference type="EMBL" id="CAD5228316.1"/>
    </source>
</evidence>
<evidence type="ECO:0008006" key="9">
    <source>
        <dbReference type="Google" id="ProtNLM"/>
    </source>
</evidence>
<keyword evidence="2" id="KW-0645">Protease</keyword>
<comment type="similarity">
    <text evidence="1">Belongs to the peptidase S28 family.</text>
</comment>
<dbReference type="InterPro" id="IPR029058">
    <property type="entry name" value="AB_hydrolase_fold"/>
</dbReference>
<dbReference type="PANTHER" id="PTHR11010:SF101">
    <property type="entry name" value="SERINE PROTEASE F56F10.1-RELATED"/>
    <property type="match status" value="1"/>
</dbReference>
<dbReference type="EMBL" id="CAJFDH010000006">
    <property type="protein sequence ID" value="CAD5228316.1"/>
    <property type="molecule type" value="Genomic_DNA"/>
</dbReference>
<dbReference type="SUPFAM" id="SSF53474">
    <property type="entry name" value="alpha/beta-Hydrolases"/>
    <property type="match status" value="1"/>
</dbReference>
<dbReference type="Gene3D" id="1.20.120.980">
    <property type="entry name" value="Serine carboxypeptidase S28, SKS domain"/>
    <property type="match status" value="1"/>
</dbReference>
<comment type="caution">
    <text evidence="7">The sequence shown here is derived from an EMBL/GenBank/DDBJ whole genome shotgun (WGS) entry which is preliminary data.</text>
</comment>
<protein>
    <recommendedName>
        <fullName evidence="9">Serine protease</fullName>
    </recommendedName>
</protein>
<keyword evidence="3 6" id="KW-0732">Signal</keyword>
<dbReference type="Gene3D" id="3.40.50.1820">
    <property type="entry name" value="alpha/beta hydrolase"/>
    <property type="match status" value="1"/>
</dbReference>
<keyword evidence="5" id="KW-0325">Glycoprotein</keyword>
<evidence type="ECO:0000256" key="6">
    <source>
        <dbReference type="SAM" id="SignalP"/>
    </source>
</evidence>
<dbReference type="Pfam" id="PF05577">
    <property type="entry name" value="Peptidase_S28"/>
    <property type="match status" value="1"/>
</dbReference>
<keyword evidence="8" id="KW-1185">Reference proteome</keyword>
<accession>A0A811LJL2</accession>
<name>A0A811LJL2_9BILA</name>
<dbReference type="Proteomes" id="UP000783686">
    <property type="component" value="Unassembled WGS sequence"/>
</dbReference>
<dbReference type="OrthoDB" id="1735038at2759"/>
<organism evidence="7 8">
    <name type="scientific">Bursaphelenchus okinawaensis</name>
    <dbReference type="NCBI Taxonomy" id="465554"/>
    <lineage>
        <taxon>Eukaryota</taxon>
        <taxon>Metazoa</taxon>
        <taxon>Ecdysozoa</taxon>
        <taxon>Nematoda</taxon>
        <taxon>Chromadorea</taxon>
        <taxon>Rhabditida</taxon>
        <taxon>Tylenchina</taxon>
        <taxon>Tylenchomorpha</taxon>
        <taxon>Aphelenchoidea</taxon>
        <taxon>Aphelenchoididae</taxon>
        <taxon>Bursaphelenchus</taxon>
    </lineage>
</organism>
<reference evidence="7" key="1">
    <citation type="submission" date="2020-09" db="EMBL/GenBank/DDBJ databases">
        <authorList>
            <person name="Kikuchi T."/>
        </authorList>
    </citation>
    <scope>NUCLEOTIDE SEQUENCE</scope>
    <source>
        <strain evidence="7">SH1</strain>
    </source>
</reference>
<dbReference type="InterPro" id="IPR042269">
    <property type="entry name" value="Ser_carbopepase_S28_SKS"/>
</dbReference>
<evidence type="ECO:0000256" key="1">
    <source>
        <dbReference type="ARBA" id="ARBA00011079"/>
    </source>
</evidence>
<dbReference type="EMBL" id="CAJFCW020000006">
    <property type="protein sequence ID" value="CAG9124343.1"/>
    <property type="molecule type" value="Genomic_DNA"/>
</dbReference>
<proteinExistence type="inferred from homology"/>
<sequence>MQQILLLLALSATVYSLGNLLSLGNKRYGKLRRLEILEQIADPHDIAHCKNSTTNDVEDRYVTQNWDHFDKDNKETWQNHYQVQSRYHDNSSETVFLLIGGEGTSSPLFVCLDDVNIMTMAREHKALVIQSEHRFFGPKEQLFNTTTENYKYLTTEQALEDLAHLIDHVNQEYKFKNPKWVAFGGSYPGTMAALFRIVHPDKTVGNVASSAPLYPKVDFYEYAQVMEKAFNETSPHCLNDIAAAFNELEHKGLSAEGRQEIGKAFHIENFEKTDDLNDIYTVNLAIFDAFQGIVQYTYDGLYGYRETGGNHTVEYVCEVMAKKQKNLDKLFEVFNVAHDFNVTVDSSYAEYIAPYLDTSADAKVGIIDMRGWMWLSCYEWGWLQTTTNSKTFGNTVPIHFYYKICEDMFGKEVNANLVDSRIQQTLKSYGYPENFNATNVVLPNGSFDPWSIISSFVTNNKTHTYSVVTEGAAHCHDMYPPYENEPAGLNTTRAFIEEKVREFLKTSSSFSLNTSVFTVVLAYIVMTFA</sequence>
<evidence type="ECO:0000256" key="3">
    <source>
        <dbReference type="ARBA" id="ARBA00022729"/>
    </source>
</evidence>
<gene>
    <name evidence="7" type="ORF">BOKJ2_LOCUS12617</name>
</gene>
<evidence type="ECO:0000313" key="8">
    <source>
        <dbReference type="Proteomes" id="UP000614601"/>
    </source>
</evidence>
<dbReference type="InterPro" id="IPR008758">
    <property type="entry name" value="Peptidase_S28"/>
</dbReference>
<dbReference type="GO" id="GO:0008239">
    <property type="term" value="F:dipeptidyl-peptidase activity"/>
    <property type="evidence" value="ECO:0007669"/>
    <property type="project" value="TreeGrafter"/>
</dbReference>
<evidence type="ECO:0000256" key="2">
    <source>
        <dbReference type="ARBA" id="ARBA00022670"/>
    </source>
</evidence>
<feature type="chain" id="PRO_5044131737" description="Serine protease" evidence="6">
    <location>
        <begin position="17"/>
        <end position="529"/>
    </location>
</feature>
<dbReference type="GO" id="GO:0006508">
    <property type="term" value="P:proteolysis"/>
    <property type="evidence" value="ECO:0007669"/>
    <property type="project" value="UniProtKB-KW"/>
</dbReference>
<feature type="signal peptide" evidence="6">
    <location>
        <begin position="1"/>
        <end position="16"/>
    </location>
</feature>
<evidence type="ECO:0000256" key="4">
    <source>
        <dbReference type="ARBA" id="ARBA00022801"/>
    </source>
</evidence>
<evidence type="ECO:0000256" key="5">
    <source>
        <dbReference type="ARBA" id="ARBA00023180"/>
    </source>
</evidence>
<dbReference type="AlphaFoldDB" id="A0A811LJL2"/>
<dbReference type="Proteomes" id="UP000614601">
    <property type="component" value="Unassembled WGS sequence"/>
</dbReference>
<dbReference type="PANTHER" id="PTHR11010">
    <property type="entry name" value="PROTEASE S28 PRO-X CARBOXYPEPTIDASE-RELATED"/>
    <property type="match status" value="1"/>
</dbReference>
<keyword evidence="4" id="KW-0378">Hydrolase</keyword>